<gene>
    <name evidence="2" type="ORF">C7402_12383</name>
</gene>
<accession>A0ABX5KBC1</accession>
<organism evidence="2 3">
    <name type="scientific">Paraburkholderia unamae</name>
    <dbReference type="NCBI Taxonomy" id="219649"/>
    <lineage>
        <taxon>Bacteria</taxon>
        <taxon>Pseudomonadati</taxon>
        <taxon>Pseudomonadota</taxon>
        <taxon>Betaproteobacteria</taxon>
        <taxon>Burkholderiales</taxon>
        <taxon>Burkholderiaceae</taxon>
        <taxon>Paraburkholderia</taxon>
    </lineage>
</organism>
<keyword evidence="3" id="KW-1185">Reference proteome</keyword>
<dbReference type="InterPro" id="IPR050194">
    <property type="entry name" value="Glycosyltransferase_grp1"/>
</dbReference>
<dbReference type="Pfam" id="PF13439">
    <property type="entry name" value="Glyco_transf_4"/>
    <property type="match status" value="1"/>
</dbReference>
<evidence type="ECO:0000313" key="2">
    <source>
        <dbReference type="EMBL" id="PVX72844.1"/>
    </source>
</evidence>
<sequence length="386" mass="43300">MRQKIVHVTEALGGGVLQYLLLLANSQARAGDDVVIIHSMRSDTPSSERLDRLFDPRVRRRVIDMKTAVGLHDLWTAPVLAMVLRSENADIFHFHSSKAAAIGRISAKILGIGDRVLYSPHGFSFLKKDISPRKAKAYLFIERFLHALGGHIVTCSKSERLYASRLLGRSDRISVVENAVELTDFSESDATRGRRAVTVCTAGRVTYQKAPWRFSRIAKRAKRDAVDFVWFGDGESTAVSEWIDRDALELTGWIESSRLRKQLAECDVFVLTSLWEGMPIALIEAQAAGLPAVVSRIVGNRDVVIHGVTGFLANNDEELFLYTERLINDSALRMRMGAAAREFAFRRFGGHKFFSSYVRLYRQLLNGPQGHHPVVVSDYWIEGAKK</sequence>
<dbReference type="Proteomes" id="UP000245712">
    <property type="component" value="Unassembled WGS sequence"/>
</dbReference>
<dbReference type="Gene3D" id="3.40.50.2000">
    <property type="entry name" value="Glycogen Phosphorylase B"/>
    <property type="match status" value="2"/>
</dbReference>
<dbReference type="PANTHER" id="PTHR45947:SF3">
    <property type="entry name" value="SULFOQUINOVOSYL TRANSFERASE SQD2"/>
    <property type="match status" value="1"/>
</dbReference>
<proteinExistence type="predicted"/>
<name>A0ABX5KBC1_9BURK</name>
<dbReference type="PANTHER" id="PTHR45947">
    <property type="entry name" value="SULFOQUINOVOSYL TRANSFERASE SQD2"/>
    <property type="match status" value="1"/>
</dbReference>
<evidence type="ECO:0000313" key="3">
    <source>
        <dbReference type="Proteomes" id="UP000245712"/>
    </source>
</evidence>
<protein>
    <submittedName>
        <fullName evidence="2">Glycosyltransferase involved in cell wall biosynthesis</fullName>
    </submittedName>
</protein>
<evidence type="ECO:0000259" key="1">
    <source>
        <dbReference type="Pfam" id="PF13439"/>
    </source>
</evidence>
<dbReference type="InterPro" id="IPR028098">
    <property type="entry name" value="Glyco_trans_4-like_N"/>
</dbReference>
<dbReference type="EMBL" id="QEOB01000023">
    <property type="protein sequence ID" value="PVX72844.1"/>
    <property type="molecule type" value="Genomic_DNA"/>
</dbReference>
<comment type="caution">
    <text evidence="2">The sequence shown here is derived from an EMBL/GenBank/DDBJ whole genome shotgun (WGS) entry which is preliminary data.</text>
</comment>
<dbReference type="Pfam" id="PF13692">
    <property type="entry name" value="Glyco_trans_1_4"/>
    <property type="match status" value="1"/>
</dbReference>
<dbReference type="SUPFAM" id="SSF53756">
    <property type="entry name" value="UDP-Glycosyltransferase/glycogen phosphorylase"/>
    <property type="match status" value="1"/>
</dbReference>
<feature type="domain" description="Glycosyltransferase subfamily 4-like N-terminal" evidence="1">
    <location>
        <begin position="14"/>
        <end position="182"/>
    </location>
</feature>
<reference evidence="2 3" key="1">
    <citation type="submission" date="2018-05" db="EMBL/GenBank/DDBJ databases">
        <title>Genomic Encyclopedia of Type Strains, Phase IV (KMG-V): Genome sequencing to study the core and pangenomes of soil and plant-associated prokaryotes.</title>
        <authorList>
            <person name="Whitman W."/>
        </authorList>
    </citation>
    <scope>NUCLEOTIDE SEQUENCE [LARGE SCALE GENOMIC DNA]</scope>
    <source>
        <strain evidence="2 3">SCZa-39</strain>
    </source>
</reference>